<dbReference type="Proteomes" id="UP000019460">
    <property type="component" value="Unassembled WGS sequence"/>
</dbReference>
<comment type="similarity">
    <text evidence="4">Belongs to the methyl-accepting chemotaxis (MCP) protein family.</text>
</comment>
<evidence type="ECO:0000256" key="5">
    <source>
        <dbReference type="PROSITE-ProRule" id="PRU00284"/>
    </source>
</evidence>
<dbReference type="PANTHER" id="PTHR32089:SF120">
    <property type="entry name" value="METHYL-ACCEPTING CHEMOTAXIS PROTEIN TLPQ"/>
    <property type="match status" value="1"/>
</dbReference>
<keyword evidence="6" id="KW-0175">Coiled coil</keyword>
<feature type="domain" description="T-SNARE coiled-coil homology" evidence="9">
    <location>
        <begin position="643"/>
        <end position="697"/>
    </location>
</feature>
<dbReference type="GO" id="GO:0007165">
    <property type="term" value="P:signal transduction"/>
    <property type="evidence" value="ECO:0007669"/>
    <property type="project" value="UniProtKB-KW"/>
</dbReference>
<dbReference type="EMBL" id="AONC01000031">
    <property type="protein sequence ID" value="EXJ14966.1"/>
    <property type="molecule type" value="Genomic_DNA"/>
</dbReference>
<dbReference type="Pfam" id="PF00672">
    <property type="entry name" value="HAMP"/>
    <property type="match status" value="1"/>
</dbReference>
<dbReference type="PANTHER" id="PTHR32089">
    <property type="entry name" value="METHYL-ACCEPTING CHEMOTAXIS PROTEIN MCPB"/>
    <property type="match status" value="1"/>
</dbReference>
<dbReference type="InterPro" id="IPR004089">
    <property type="entry name" value="MCPsignal_dom"/>
</dbReference>
<keyword evidence="2" id="KW-1003">Cell membrane</keyword>
<dbReference type="Pfam" id="PF00015">
    <property type="entry name" value="MCPsignal"/>
    <property type="match status" value="1"/>
</dbReference>
<evidence type="ECO:0000256" key="1">
    <source>
        <dbReference type="ARBA" id="ARBA00004429"/>
    </source>
</evidence>
<sequence length="726" mass="78188">MQMNILRKGSPPASLSLRVKLLSLVVFFVILTAVTGSTGLYHVAAINDSVVLVTETSSPLVQEASGLIRAMDQIYIGLLEILAKTAAATPEEMDARLEEFETQANQAVERMQRLSEHEQDLGPLISDLTANQREFLEKAHEMLRSQRVQNEKREVVDARVAEFESVRESLAVTLVAMARRGEATMSELEDRSKTLTQSGEATVEDIQGILSGALNRTYPVIRGAYAMQSYVLEAEDLTRTYAGETEAETLDNLEAQFRKAIKKAKTRLRKMSSHLETGVERADHNTVATDLDRLSEVAEGSKSAEGGEGLFLARRQLLEATAQAESWRASLEQTGRSYEKALAAIADHASKLNSRSQNRLANASGQAIWSIGGVVAAGSLIGLILGYLLVTSLLKPIRKASVLTEAMSEGDFRIETGSLPGDEVGRMLLALDGMSRRLSHTLHGVSDSANDLSGLAETTLAITEKTREEAERQLAVMEQASTAITELSASVDQVATSTSMASEAARQADLDVREGGQVVDETVRSIEALAEEVHKADEVVQELAGQAGNITAVLDVIRHIAQQTNLLALNASIESARAGEHGRGFAVVANEVRTLATRTHASTEEIQQIIEQFQAGTARAAKVMQAGRAKVGLSVEQATKAGRSLEKVKTSAAVITQMSGQIASAVEEQSSVANDIDRSIVGIAETMRETARDALAVAEANARVTARSTQLQRMMGQFRLRDSGAS</sequence>
<accession>W9VDA6</accession>
<dbReference type="eggNOG" id="COG0840">
    <property type="taxonomic scope" value="Bacteria"/>
</dbReference>
<dbReference type="SMART" id="SM00304">
    <property type="entry name" value="HAMP"/>
    <property type="match status" value="1"/>
</dbReference>
<feature type="coiled-coil region" evidence="6">
    <location>
        <begin position="460"/>
        <end position="487"/>
    </location>
</feature>
<evidence type="ECO:0000259" key="9">
    <source>
        <dbReference type="PROSITE" id="PS50192"/>
    </source>
</evidence>
<evidence type="ECO:0000256" key="7">
    <source>
        <dbReference type="SAM" id="Phobius"/>
    </source>
</evidence>
<evidence type="ECO:0000259" key="10">
    <source>
        <dbReference type="PROSITE" id="PS50885"/>
    </source>
</evidence>
<keyword evidence="3 5" id="KW-0807">Transducer</keyword>
<dbReference type="GO" id="GO:0005886">
    <property type="term" value="C:plasma membrane"/>
    <property type="evidence" value="ECO:0007669"/>
    <property type="project" value="UniProtKB-SubCell"/>
</dbReference>
<dbReference type="STRING" id="1249627.D779_1930"/>
<keyword evidence="2" id="KW-0997">Cell inner membrane</keyword>
<keyword evidence="7" id="KW-1133">Transmembrane helix</keyword>
<dbReference type="RefSeq" id="WP_081763462.1">
    <property type="nucleotide sequence ID" value="NZ_AONC01000031.1"/>
</dbReference>
<dbReference type="Gene3D" id="1.20.1270.60">
    <property type="entry name" value="Arfaptin homology (AH) domain/BAR domain"/>
    <property type="match status" value="1"/>
</dbReference>
<dbReference type="OrthoDB" id="9781845at2"/>
<evidence type="ECO:0000256" key="2">
    <source>
        <dbReference type="ARBA" id="ARBA00022519"/>
    </source>
</evidence>
<protein>
    <recommendedName>
        <fullName evidence="13">Methyl-accepting chemotaxis protein</fullName>
    </recommendedName>
</protein>
<dbReference type="SMART" id="SM00283">
    <property type="entry name" value="MA"/>
    <property type="match status" value="1"/>
</dbReference>
<dbReference type="FunFam" id="1.10.287.950:FF:000001">
    <property type="entry name" value="Methyl-accepting chemotaxis sensory transducer"/>
    <property type="match status" value="1"/>
</dbReference>
<organism evidence="11 12">
    <name type="scientific">Imhoffiella purpurea</name>
    <dbReference type="NCBI Taxonomy" id="1249627"/>
    <lineage>
        <taxon>Bacteria</taxon>
        <taxon>Pseudomonadati</taxon>
        <taxon>Pseudomonadota</taxon>
        <taxon>Gammaproteobacteria</taxon>
        <taxon>Chromatiales</taxon>
        <taxon>Chromatiaceae</taxon>
        <taxon>Imhoffiella</taxon>
    </lineage>
</organism>
<comment type="subcellular location">
    <subcellularLocation>
        <location evidence="1">Cell inner membrane</location>
        <topology evidence="1">Multi-pass membrane protein</topology>
    </subcellularLocation>
</comment>
<gene>
    <name evidence="11" type="ORF">D779_1930</name>
</gene>
<evidence type="ECO:0000259" key="8">
    <source>
        <dbReference type="PROSITE" id="PS50111"/>
    </source>
</evidence>
<dbReference type="CDD" id="cd11386">
    <property type="entry name" value="MCP_signal"/>
    <property type="match status" value="1"/>
</dbReference>
<feature type="domain" description="Methyl-accepting transducer" evidence="8">
    <location>
        <begin position="448"/>
        <end position="684"/>
    </location>
</feature>
<dbReference type="Gene3D" id="1.10.287.950">
    <property type="entry name" value="Methyl-accepting chemotaxis protein"/>
    <property type="match status" value="1"/>
</dbReference>
<feature type="domain" description="HAMP" evidence="10">
    <location>
        <begin position="391"/>
        <end position="443"/>
    </location>
</feature>
<keyword evidence="7" id="KW-0472">Membrane</keyword>
<evidence type="ECO:0008006" key="13">
    <source>
        <dbReference type="Google" id="ProtNLM"/>
    </source>
</evidence>
<dbReference type="PROSITE" id="PS50885">
    <property type="entry name" value="HAMP"/>
    <property type="match status" value="1"/>
</dbReference>
<dbReference type="SUPFAM" id="SSF103657">
    <property type="entry name" value="BAR/IMD domain-like"/>
    <property type="match status" value="1"/>
</dbReference>
<reference evidence="11 12" key="1">
    <citation type="submission" date="2012-11" db="EMBL/GenBank/DDBJ databases">
        <title>Genome assembly of Thiorhodococcus sp. AK35.</title>
        <authorList>
            <person name="Nupur N."/>
            <person name="Khatri I."/>
            <person name="Subramanian S."/>
            <person name="Pinnaka A."/>
        </authorList>
    </citation>
    <scope>NUCLEOTIDE SEQUENCE [LARGE SCALE GENOMIC DNA]</scope>
    <source>
        <strain evidence="11 12">AK35</strain>
    </source>
</reference>
<evidence type="ECO:0000256" key="4">
    <source>
        <dbReference type="ARBA" id="ARBA00029447"/>
    </source>
</evidence>
<name>W9VDA6_9GAMM</name>
<dbReference type="InterPro" id="IPR000727">
    <property type="entry name" value="T_SNARE_dom"/>
</dbReference>
<comment type="caution">
    <text evidence="11">The sequence shown here is derived from an EMBL/GenBank/DDBJ whole genome shotgun (WGS) entry which is preliminary data.</text>
</comment>
<dbReference type="InterPro" id="IPR003660">
    <property type="entry name" value="HAMP_dom"/>
</dbReference>
<feature type="transmembrane region" description="Helical" evidence="7">
    <location>
        <begin position="367"/>
        <end position="390"/>
    </location>
</feature>
<evidence type="ECO:0000256" key="6">
    <source>
        <dbReference type="SAM" id="Coils"/>
    </source>
</evidence>
<evidence type="ECO:0000313" key="11">
    <source>
        <dbReference type="EMBL" id="EXJ14966.1"/>
    </source>
</evidence>
<keyword evidence="7" id="KW-0812">Transmembrane</keyword>
<dbReference type="PROSITE" id="PS50111">
    <property type="entry name" value="CHEMOTAXIS_TRANSDUC_2"/>
    <property type="match status" value="1"/>
</dbReference>
<dbReference type="CDD" id="cd06225">
    <property type="entry name" value="HAMP"/>
    <property type="match status" value="1"/>
</dbReference>
<evidence type="ECO:0000256" key="3">
    <source>
        <dbReference type="ARBA" id="ARBA00023224"/>
    </source>
</evidence>
<dbReference type="PROSITE" id="PS50192">
    <property type="entry name" value="T_SNARE"/>
    <property type="match status" value="1"/>
</dbReference>
<proteinExistence type="inferred from homology"/>
<dbReference type="GO" id="GO:0006935">
    <property type="term" value="P:chemotaxis"/>
    <property type="evidence" value="ECO:0007669"/>
    <property type="project" value="UniProtKB-ARBA"/>
</dbReference>
<keyword evidence="12" id="KW-1185">Reference proteome</keyword>
<evidence type="ECO:0000313" key="12">
    <source>
        <dbReference type="Proteomes" id="UP000019460"/>
    </source>
</evidence>
<dbReference type="AlphaFoldDB" id="W9VDA6"/>
<dbReference type="SUPFAM" id="SSF58104">
    <property type="entry name" value="Methyl-accepting chemotaxis protein (MCP) signaling domain"/>
    <property type="match status" value="1"/>
</dbReference>
<dbReference type="InterPro" id="IPR027267">
    <property type="entry name" value="AH/BAR_dom_sf"/>
</dbReference>